<comment type="caution">
    <text evidence="2">The sequence shown here is derived from an EMBL/GenBank/DDBJ whole genome shotgun (WGS) entry which is preliminary data.</text>
</comment>
<protein>
    <submittedName>
        <fullName evidence="2">Uncharacterized protein</fullName>
    </submittedName>
</protein>
<feature type="region of interest" description="Disordered" evidence="1">
    <location>
        <begin position="1"/>
        <end position="24"/>
    </location>
</feature>
<sequence length="98" mass="10422">MPEAENARPTERWPAAKSKASDPLARSLDRTDSILVAVHLLRRSMAFDSTTSLSLSDPAAAAAPDLYASFDTDSFSSGSNSGASDPLRRCISVSARFC</sequence>
<evidence type="ECO:0000256" key="1">
    <source>
        <dbReference type="SAM" id="MobiDB-lite"/>
    </source>
</evidence>
<proteinExistence type="predicted"/>
<name>A0A317YHA9_MAIZE</name>
<accession>A0A317YHA9</accession>
<evidence type="ECO:0000313" key="2">
    <source>
        <dbReference type="EMBL" id="PWZ57251.1"/>
    </source>
</evidence>
<reference evidence="2" key="1">
    <citation type="journal article" date="2018" name="Nat. Genet.">
        <title>Extensive intraspecific gene order and gene structural variations between Mo17 and other maize genomes.</title>
        <authorList>
            <person name="Sun S."/>
            <person name="Zhou Y."/>
            <person name="Chen J."/>
            <person name="Shi J."/>
            <person name="Zhao H."/>
            <person name="Zhao H."/>
            <person name="Song W."/>
            <person name="Zhang M."/>
            <person name="Cui Y."/>
            <person name="Dong X."/>
            <person name="Liu H."/>
            <person name="Ma X."/>
            <person name="Jiao Y."/>
            <person name="Wang B."/>
            <person name="Wei X."/>
            <person name="Stein J.C."/>
            <person name="Glaubitz J.C."/>
            <person name="Lu F."/>
            <person name="Yu G."/>
            <person name="Liang C."/>
            <person name="Fengler K."/>
            <person name="Li B."/>
            <person name="Rafalski A."/>
            <person name="Schnable P.S."/>
            <person name="Ware D.H."/>
            <person name="Buckler E.S."/>
            <person name="Lai J."/>
        </authorList>
    </citation>
    <scope>NUCLEOTIDE SEQUENCE [LARGE SCALE GENOMIC DNA]</scope>
    <source>
        <tissue evidence="2">Seedling</tissue>
    </source>
</reference>
<gene>
    <name evidence="2" type="ORF">Zm00014a_002511</name>
</gene>
<organism evidence="2">
    <name type="scientific">Zea mays</name>
    <name type="common">Maize</name>
    <dbReference type="NCBI Taxonomy" id="4577"/>
    <lineage>
        <taxon>Eukaryota</taxon>
        <taxon>Viridiplantae</taxon>
        <taxon>Streptophyta</taxon>
        <taxon>Embryophyta</taxon>
        <taxon>Tracheophyta</taxon>
        <taxon>Spermatophyta</taxon>
        <taxon>Magnoliopsida</taxon>
        <taxon>Liliopsida</taxon>
        <taxon>Poales</taxon>
        <taxon>Poaceae</taxon>
        <taxon>PACMAD clade</taxon>
        <taxon>Panicoideae</taxon>
        <taxon>Andropogonodae</taxon>
        <taxon>Andropogoneae</taxon>
        <taxon>Tripsacinae</taxon>
        <taxon>Zea</taxon>
    </lineage>
</organism>
<dbReference type="EMBL" id="NCVQ01000001">
    <property type="protein sequence ID" value="PWZ57251.1"/>
    <property type="molecule type" value="Genomic_DNA"/>
</dbReference>
<dbReference type="Proteomes" id="UP000251960">
    <property type="component" value="Chromosome 1"/>
</dbReference>
<feature type="compositionally biased region" description="Basic and acidic residues" evidence="1">
    <location>
        <begin position="1"/>
        <end position="11"/>
    </location>
</feature>
<dbReference type="AlphaFoldDB" id="A0A317YHA9"/>